<evidence type="ECO:0000256" key="3">
    <source>
        <dbReference type="ARBA" id="ARBA00022989"/>
    </source>
</evidence>
<dbReference type="OrthoDB" id="6770063at2759"/>
<dbReference type="GeneID" id="19303874"/>
<evidence type="ECO:0000313" key="8">
    <source>
        <dbReference type="Proteomes" id="UP000030669"/>
    </source>
</evidence>
<feature type="transmembrane region" description="Helical" evidence="6">
    <location>
        <begin position="513"/>
        <end position="535"/>
    </location>
</feature>
<keyword evidence="8" id="KW-1185">Reference proteome</keyword>
<feature type="transmembrane region" description="Helical" evidence="6">
    <location>
        <begin position="479"/>
        <end position="501"/>
    </location>
</feature>
<feature type="transmembrane region" description="Helical" evidence="6">
    <location>
        <begin position="349"/>
        <end position="368"/>
    </location>
</feature>
<dbReference type="GO" id="GO:0005886">
    <property type="term" value="C:plasma membrane"/>
    <property type="evidence" value="ECO:0007669"/>
    <property type="project" value="TreeGrafter"/>
</dbReference>
<feature type="transmembrane region" description="Helical" evidence="6">
    <location>
        <begin position="547"/>
        <end position="569"/>
    </location>
</feature>
<dbReference type="InterPro" id="IPR011701">
    <property type="entry name" value="MFS"/>
</dbReference>
<evidence type="ECO:0000256" key="6">
    <source>
        <dbReference type="SAM" id="Phobius"/>
    </source>
</evidence>
<feature type="region of interest" description="Disordered" evidence="5">
    <location>
        <begin position="12"/>
        <end position="71"/>
    </location>
</feature>
<feature type="transmembrane region" description="Helical" evidence="6">
    <location>
        <begin position="207"/>
        <end position="228"/>
    </location>
</feature>
<gene>
    <name evidence="7" type="ORF">GLOTRDRAFT_137967</name>
</gene>
<dbReference type="Gene3D" id="1.20.1250.20">
    <property type="entry name" value="MFS general substrate transporter like domains"/>
    <property type="match status" value="1"/>
</dbReference>
<dbReference type="PANTHER" id="PTHR23502">
    <property type="entry name" value="MAJOR FACILITATOR SUPERFAMILY"/>
    <property type="match status" value="1"/>
</dbReference>
<dbReference type="KEGG" id="gtr:GLOTRDRAFT_137967"/>
<dbReference type="PANTHER" id="PTHR23502:SF47">
    <property type="entry name" value="MAJOR FACILITATOR SUPERFAMILY (MFS) PROFILE DOMAIN-CONTAINING PROTEIN-RELATED"/>
    <property type="match status" value="1"/>
</dbReference>
<feature type="transmembrane region" description="Helical" evidence="6">
    <location>
        <begin position="114"/>
        <end position="131"/>
    </location>
</feature>
<feature type="transmembrane region" description="Helical" evidence="6">
    <location>
        <begin position="274"/>
        <end position="292"/>
    </location>
</feature>
<proteinExistence type="predicted"/>
<dbReference type="CDD" id="cd17323">
    <property type="entry name" value="MFS_Tpo1_MDR_like"/>
    <property type="match status" value="1"/>
</dbReference>
<dbReference type="AlphaFoldDB" id="S7Q9F2"/>
<dbReference type="OMA" id="APEMRLW"/>
<dbReference type="InterPro" id="IPR036259">
    <property type="entry name" value="MFS_trans_sf"/>
</dbReference>
<accession>S7Q9F2</accession>
<keyword evidence="2 6" id="KW-0812">Transmembrane</keyword>
<feature type="transmembrane region" description="Helical" evidence="6">
    <location>
        <begin position="454"/>
        <end position="473"/>
    </location>
</feature>
<dbReference type="EMBL" id="KB469300">
    <property type="protein sequence ID" value="EPQ56147.1"/>
    <property type="molecule type" value="Genomic_DNA"/>
</dbReference>
<feature type="transmembrane region" description="Helical" evidence="6">
    <location>
        <begin position="240"/>
        <end position="262"/>
    </location>
</feature>
<keyword evidence="4 6" id="KW-0472">Membrane</keyword>
<reference evidence="7 8" key="1">
    <citation type="journal article" date="2012" name="Science">
        <title>The Paleozoic origin of enzymatic lignin decomposition reconstructed from 31 fungal genomes.</title>
        <authorList>
            <person name="Floudas D."/>
            <person name="Binder M."/>
            <person name="Riley R."/>
            <person name="Barry K."/>
            <person name="Blanchette R.A."/>
            <person name="Henrissat B."/>
            <person name="Martinez A.T."/>
            <person name="Otillar R."/>
            <person name="Spatafora J.W."/>
            <person name="Yadav J.S."/>
            <person name="Aerts A."/>
            <person name="Benoit I."/>
            <person name="Boyd A."/>
            <person name="Carlson A."/>
            <person name="Copeland A."/>
            <person name="Coutinho P.M."/>
            <person name="de Vries R.P."/>
            <person name="Ferreira P."/>
            <person name="Findley K."/>
            <person name="Foster B."/>
            <person name="Gaskell J."/>
            <person name="Glotzer D."/>
            <person name="Gorecki P."/>
            <person name="Heitman J."/>
            <person name="Hesse C."/>
            <person name="Hori C."/>
            <person name="Igarashi K."/>
            <person name="Jurgens J.A."/>
            <person name="Kallen N."/>
            <person name="Kersten P."/>
            <person name="Kohler A."/>
            <person name="Kuees U."/>
            <person name="Kumar T.K.A."/>
            <person name="Kuo A."/>
            <person name="LaButti K."/>
            <person name="Larrondo L.F."/>
            <person name="Lindquist E."/>
            <person name="Ling A."/>
            <person name="Lombard V."/>
            <person name="Lucas S."/>
            <person name="Lundell T."/>
            <person name="Martin R."/>
            <person name="McLaughlin D.J."/>
            <person name="Morgenstern I."/>
            <person name="Morin E."/>
            <person name="Murat C."/>
            <person name="Nagy L.G."/>
            <person name="Nolan M."/>
            <person name="Ohm R.A."/>
            <person name="Patyshakuliyeva A."/>
            <person name="Rokas A."/>
            <person name="Ruiz-Duenas F.J."/>
            <person name="Sabat G."/>
            <person name="Salamov A."/>
            <person name="Samejima M."/>
            <person name="Schmutz J."/>
            <person name="Slot J.C."/>
            <person name="St John F."/>
            <person name="Stenlid J."/>
            <person name="Sun H."/>
            <person name="Sun S."/>
            <person name="Syed K."/>
            <person name="Tsang A."/>
            <person name="Wiebenga A."/>
            <person name="Young D."/>
            <person name="Pisabarro A."/>
            <person name="Eastwood D.C."/>
            <person name="Martin F."/>
            <person name="Cullen D."/>
            <person name="Grigoriev I.V."/>
            <person name="Hibbett D.S."/>
        </authorList>
    </citation>
    <scope>NUCLEOTIDE SEQUENCE [LARGE SCALE GENOMIC DNA]</scope>
    <source>
        <strain evidence="7 8">ATCC 11539</strain>
    </source>
</reference>
<comment type="subcellular location">
    <subcellularLocation>
        <location evidence="1">Membrane</location>
        <topology evidence="1">Multi-pass membrane protein</topology>
    </subcellularLocation>
</comment>
<dbReference type="Proteomes" id="UP000030669">
    <property type="component" value="Unassembled WGS sequence"/>
</dbReference>
<organism evidence="7 8">
    <name type="scientific">Gloeophyllum trabeum (strain ATCC 11539 / FP-39264 / Madison 617)</name>
    <name type="common">Brown rot fungus</name>
    <dbReference type="NCBI Taxonomy" id="670483"/>
    <lineage>
        <taxon>Eukaryota</taxon>
        <taxon>Fungi</taxon>
        <taxon>Dikarya</taxon>
        <taxon>Basidiomycota</taxon>
        <taxon>Agaricomycotina</taxon>
        <taxon>Agaricomycetes</taxon>
        <taxon>Gloeophyllales</taxon>
        <taxon>Gloeophyllaceae</taxon>
        <taxon>Gloeophyllum</taxon>
    </lineage>
</organism>
<dbReference type="HOGENOM" id="CLU_008455_11_1_1"/>
<dbReference type="SUPFAM" id="SSF103473">
    <property type="entry name" value="MFS general substrate transporter"/>
    <property type="match status" value="1"/>
</dbReference>
<evidence type="ECO:0000256" key="4">
    <source>
        <dbReference type="ARBA" id="ARBA00023136"/>
    </source>
</evidence>
<feature type="transmembrane region" description="Helical" evidence="6">
    <location>
        <begin position="388"/>
        <end position="407"/>
    </location>
</feature>
<protein>
    <submittedName>
        <fullName evidence="7">MFS general substrate transporter</fullName>
    </submittedName>
</protein>
<feature type="compositionally biased region" description="Basic and acidic residues" evidence="5">
    <location>
        <begin position="12"/>
        <end position="26"/>
    </location>
</feature>
<name>S7Q9F2_GLOTA</name>
<evidence type="ECO:0000313" key="7">
    <source>
        <dbReference type="EMBL" id="EPQ56147.1"/>
    </source>
</evidence>
<feature type="transmembrane region" description="Helical" evidence="6">
    <location>
        <begin position="182"/>
        <end position="201"/>
    </location>
</feature>
<dbReference type="eggNOG" id="KOG0255">
    <property type="taxonomic scope" value="Eukaryota"/>
</dbReference>
<dbReference type="GO" id="GO:0022857">
    <property type="term" value="F:transmembrane transporter activity"/>
    <property type="evidence" value="ECO:0007669"/>
    <property type="project" value="InterPro"/>
</dbReference>
<keyword evidence="3 6" id="KW-1133">Transmembrane helix</keyword>
<sequence>MQSYLAYRRFAHHPDILAARDRERRLKSNSIPPTPPSPSHSTTDSSRISAGPTRVPSRDSEIADPDEDLERQSIPGAAREPLETPQQEQEDPYLVAWTHGDPENPHNWSDTRRWLVTFLVGQIALLGGAAASIDQAAATGAAEALRVSVEVLSLETALFLVGFGIASPFFAPLSEIGGRNPVYIVTLLIFVLFEGGIALSSDIQTRVILRFFSGIAGSPVLSNAGGTLSDMWNPLERTFAFPFFACCGFLGPAVGPVIGGFIGQSALGYKWCDWITAIWGLGLLVAMVLWLPETYSPALLKMKAAQMRAATSNPLYLSPTERHRQHVSFSTDFWATMARPFILPVLEPIVLFFSLYMTVVYCVLFGNFEAYPLIFDQYGLNAGQLGLTFIPISVGLIIILAFTPWTYRQYKRQWDSALSTFEAEKAKAEKNGDIGGVREGTKVKFHAPPPETRLHLAMWGTWLFPISLFWFAWTCYKDIGPWPAIVSGATFGAGILCCFISSYQYIIDAYESYAASALSSLTLIRYVASGGAVLWTSPMFKKLGNHWALSLLGFLSILFSLVPWGFYIWGPKIRSWSRYAKHEKVN</sequence>
<evidence type="ECO:0000256" key="5">
    <source>
        <dbReference type="SAM" id="MobiDB-lite"/>
    </source>
</evidence>
<evidence type="ECO:0000256" key="1">
    <source>
        <dbReference type="ARBA" id="ARBA00004141"/>
    </source>
</evidence>
<dbReference type="Pfam" id="PF07690">
    <property type="entry name" value="MFS_1"/>
    <property type="match status" value="1"/>
</dbReference>
<feature type="compositionally biased region" description="Low complexity" evidence="5">
    <location>
        <begin position="39"/>
        <end position="49"/>
    </location>
</feature>
<feature type="transmembrane region" description="Helical" evidence="6">
    <location>
        <begin position="151"/>
        <end position="170"/>
    </location>
</feature>
<evidence type="ECO:0000256" key="2">
    <source>
        <dbReference type="ARBA" id="ARBA00022692"/>
    </source>
</evidence>
<dbReference type="RefSeq" id="XP_007864920.1">
    <property type="nucleotide sequence ID" value="XM_007866729.1"/>
</dbReference>